<evidence type="ECO:0000259" key="8">
    <source>
        <dbReference type="Pfam" id="PF13567"/>
    </source>
</evidence>
<keyword evidence="5 6" id="KW-0472">Membrane</keyword>
<feature type="domain" description="ComEC/Rec2-related protein" evidence="7">
    <location>
        <begin position="239"/>
        <end position="506"/>
    </location>
</feature>
<evidence type="ECO:0000256" key="2">
    <source>
        <dbReference type="ARBA" id="ARBA00022475"/>
    </source>
</evidence>
<evidence type="ECO:0000256" key="4">
    <source>
        <dbReference type="ARBA" id="ARBA00022989"/>
    </source>
</evidence>
<dbReference type="NCBIfam" id="TIGR00360">
    <property type="entry name" value="ComEC_N-term"/>
    <property type="match status" value="1"/>
</dbReference>
<feature type="transmembrane region" description="Helical" evidence="6">
    <location>
        <begin position="12"/>
        <end position="30"/>
    </location>
</feature>
<sequence length="688" mass="79217">MRSSDFTFFKQAPFLRLLPGFITGILIQYYFPHKIILESGLITTFIFYTILLRYRSIQQIYRLSFITGLYIYIAFISLGSVITRFSNVQHYDNWIGHHADKHQAFLIRLLETPVERKKSLKTTAIVERCLTKGEWQASEGNVLLYFSKEEKNKVLKSGDYLLLQKPLQLIDDPENPGAFNYAAYLARKNIYHRLFLKANDYRLVDSGRKSITRYKVHLILSALRKHIPGKQEQAIAEALLIGYTFDLEDDLVDAYSKTGVIHVIAISGMHLGLVYGILLWLTSFFKRIKLLQWIRPVLILLVLWAFSILVGAGASILRAAVIFSFMLIAEWLQRKHNPYNSLAASMFCLLCFNPFYLWDIGFQLSYTAVAGIIVFARPFYHYWYISYTPIRYCWQLVIVTCSAQVFTIPVVLYHFHQFPNLFLITNLIVVPLSGVVLYGLILLLILSPFHWVASVLGIVLDKTLAFMNQLILYTGQLPFAVTSHIQINAVQIIGYFLFVLYICRWIIHKKSVFLLYALVCLATLVALYAYRHIQIRQKKQLIVYHLPGQPVTEILGGGKYISIANPENLSATLKMRLPTHTLLGGFRKKTALPSQKNRLLSVNGLNIAFVHQKPLLRNGYSEIETDIVIVQNNPAVTVADLQRVFKARLYVWDANNPLWKIRKWKKEADSLHLRHHSIPEQGAFVMDF</sequence>
<name>A0A4R6IXM7_9BACT</name>
<keyword evidence="3 6" id="KW-0812">Transmembrane</keyword>
<dbReference type="EMBL" id="SNWP01000011">
    <property type="protein sequence ID" value="TDO26645.1"/>
    <property type="molecule type" value="Genomic_DNA"/>
</dbReference>
<evidence type="ECO:0000256" key="1">
    <source>
        <dbReference type="ARBA" id="ARBA00004651"/>
    </source>
</evidence>
<evidence type="ECO:0000259" key="7">
    <source>
        <dbReference type="Pfam" id="PF03772"/>
    </source>
</evidence>
<dbReference type="InterPro" id="IPR004477">
    <property type="entry name" value="ComEC_N"/>
</dbReference>
<dbReference type="OrthoDB" id="9761531at2"/>
<feature type="transmembrane region" description="Helical" evidence="6">
    <location>
        <begin position="36"/>
        <end position="54"/>
    </location>
</feature>
<evidence type="ECO:0000313" key="9">
    <source>
        <dbReference type="EMBL" id="TDO26645.1"/>
    </source>
</evidence>
<feature type="domain" description="DUF4131" evidence="8">
    <location>
        <begin position="44"/>
        <end position="199"/>
    </location>
</feature>
<dbReference type="AlphaFoldDB" id="A0A4R6IXM7"/>
<dbReference type="Pfam" id="PF13567">
    <property type="entry name" value="DUF4131"/>
    <property type="match status" value="1"/>
</dbReference>
<evidence type="ECO:0000256" key="5">
    <source>
        <dbReference type="ARBA" id="ARBA00023136"/>
    </source>
</evidence>
<feature type="transmembrane region" description="Helical" evidence="6">
    <location>
        <begin position="293"/>
        <end position="310"/>
    </location>
</feature>
<evidence type="ECO:0000256" key="6">
    <source>
        <dbReference type="SAM" id="Phobius"/>
    </source>
</evidence>
<feature type="transmembrane region" description="Helical" evidence="6">
    <location>
        <begin position="513"/>
        <end position="530"/>
    </location>
</feature>
<feature type="transmembrane region" description="Helical" evidence="6">
    <location>
        <begin position="392"/>
        <end position="415"/>
    </location>
</feature>
<dbReference type="GO" id="GO:0005886">
    <property type="term" value="C:plasma membrane"/>
    <property type="evidence" value="ECO:0007669"/>
    <property type="project" value="UniProtKB-SubCell"/>
</dbReference>
<accession>A0A4R6IXM7</accession>
<reference evidence="9 10" key="1">
    <citation type="submission" date="2019-03" db="EMBL/GenBank/DDBJ databases">
        <title>Genomic Encyclopedia of Archaeal and Bacterial Type Strains, Phase II (KMG-II): from individual species to whole genera.</title>
        <authorList>
            <person name="Goeker M."/>
        </authorList>
    </citation>
    <scope>NUCLEOTIDE SEQUENCE [LARGE SCALE GENOMIC DNA]</scope>
    <source>
        <strain evidence="9 10">DSM 28323</strain>
    </source>
</reference>
<feature type="transmembrane region" description="Helical" evidence="6">
    <location>
        <begin position="260"/>
        <end position="281"/>
    </location>
</feature>
<protein>
    <submittedName>
        <fullName evidence="9">Competence protein ComEC</fullName>
    </submittedName>
</protein>
<proteinExistence type="predicted"/>
<keyword evidence="10" id="KW-1185">Reference proteome</keyword>
<feature type="transmembrane region" description="Helical" evidence="6">
    <location>
        <begin position="61"/>
        <end position="82"/>
    </location>
</feature>
<dbReference type="PANTHER" id="PTHR30619">
    <property type="entry name" value="DNA INTERNALIZATION/COMPETENCE PROTEIN COMEC/REC2"/>
    <property type="match status" value="1"/>
</dbReference>
<evidence type="ECO:0000256" key="3">
    <source>
        <dbReference type="ARBA" id="ARBA00022692"/>
    </source>
</evidence>
<feature type="transmembrane region" description="Helical" evidence="6">
    <location>
        <begin position="364"/>
        <end position="380"/>
    </location>
</feature>
<organism evidence="9 10">
    <name type="scientific">Sediminibacterium goheungense</name>
    <dbReference type="NCBI Taxonomy" id="1086393"/>
    <lineage>
        <taxon>Bacteria</taxon>
        <taxon>Pseudomonadati</taxon>
        <taxon>Bacteroidota</taxon>
        <taxon>Chitinophagia</taxon>
        <taxon>Chitinophagales</taxon>
        <taxon>Chitinophagaceae</taxon>
        <taxon>Sediminibacterium</taxon>
    </lineage>
</organism>
<evidence type="ECO:0000313" key="10">
    <source>
        <dbReference type="Proteomes" id="UP000295741"/>
    </source>
</evidence>
<gene>
    <name evidence="9" type="ORF">BC659_1953</name>
</gene>
<dbReference type="InterPro" id="IPR025405">
    <property type="entry name" value="DUF4131"/>
</dbReference>
<comment type="subcellular location">
    <subcellularLocation>
        <location evidence="1">Cell membrane</location>
        <topology evidence="1">Multi-pass membrane protein</topology>
    </subcellularLocation>
</comment>
<dbReference type="RefSeq" id="WP_133474530.1">
    <property type="nucleotide sequence ID" value="NZ_SNWP01000011.1"/>
</dbReference>
<feature type="transmembrane region" description="Helical" evidence="6">
    <location>
        <begin position="487"/>
        <end position="507"/>
    </location>
</feature>
<dbReference type="PANTHER" id="PTHR30619:SF1">
    <property type="entry name" value="RECOMBINATION PROTEIN 2"/>
    <property type="match status" value="1"/>
</dbReference>
<dbReference type="Proteomes" id="UP000295741">
    <property type="component" value="Unassembled WGS sequence"/>
</dbReference>
<comment type="caution">
    <text evidence="9">The sequence shown here is derived from an EMBL/GenBank/DDBJ whole genome shotgun (WGS) entry which is preliminary data.</text>
</comment>
<dbReference type="InterPro" id="IPR052159">
    <property type="entry name" value="Competence_DNA_uptake"/>
</dbReference>
<keyword evidence="4 6" id="KW-1133">Transmembrane helix</keyword>
<keyword evidence="2" id="KW-1003">Cell membrane</keyword>
<dbReference type="Pfam" id="PF03772">
    <property type="entry name" value="Competence"/>
    <property type="match status" value="1"/>
</dbReference>